<proteinExistence type="predicted"/>
<name>A0A316DQS3_9FLAO</name>
<dbReference type="AlphaFoldDB" id="A0A316DQS3"/>
<accession>A0A316DQS3</accession>
<organism evidence="2 3">
    <name type="scientific">Xanthomarina spongicola</name>
    <dbReference type="NCBI Taxonomy" id="570520"/>
    <lineage>
        <taxon>Bacteria</taxon>
        <taxon>Pseudomonadati</taxon>
        <taxon>Bacteroidota</taxon>
        <taxon>Flavobacteriia</taxon>
        <taxon>Flavobacteriales</taxon>
        <taxon>Flavobacteriaceae</taxon>
        <taxon>Xanthomarina</taxon>
    </lineage>
</organism>
<dbReference type="Gene3D" id="3.60.10.10">
    <property type="entry name" value="Endonuclease/exonuclease/phosphatase"/>
    <property type="match status" value="1"/>
</dbReference>
<dbReference type="GO" id="GO:0004527">
    <property type="term" value="F:exonuclease activity"/>
    <property type="evidence" value="ECO:0007669"/>
    <property type="project" value="UniProtKB-KW"/>
</dbReference>
<evidence type="ECO:0000313" key="3">
    <source>
        <dbReference type="Proteomes" id="UP000245430"/>
    </source>
</evidence>
<reference evidence="2 3" key="1">
    <citation type="submission" date="2018-05" db="EMBL/GenBank/DDBJ databases">
        <title>Genomic Encyclopedia of Archaeal and Bacterial Type Strains, Phase II (KMG-II): from individual species to whole genera.</title>
        <authorList>
            <person name="Goeker M."/>
        </authorList>
    </citation>
    <scope>NUCLEOTIDE SEQUENCE [LARGE SCALE GENOMIC DNA]</scope>
    <source>
        <strain evidence="2 3">DSM 22637</strain>
    </source>
</reference>
<dbReference type="PANTHER" id="PTHR42834:SF1">
    <property type="entry name" value="ENDONUCLEASE_EXONUCLEASE_PHOSPHATASE FAMILY PROTEIN (AFU_ORTHOLOGUE AFUA_3G09210)"/>
    <property type="match status" value="1"/>
</dbReference>
<keyword evidence="2" id="KW-0255">Endonuclease</keyword>
<dbReference type="PANTHER" id="PTHR42834">
    <property type="entry name" value="ENDONUCLEASE/EXONUCLEASE/PHOSPHATASE FAMILY PROTEIN (AFU_ORTHOLOGUE AFUA_3G09210)"/>
    <property type="match status" value="1"/>
</dbReference>
<keyword evidence="2" id="KW-0378">Hydrolase</keyword>
<dbReference type="Proteomes" id="UP000245430">
    <property type="component" value="Unassembled WGS sequence"/>
</dbReference>
<protein>
    <submittedName>
        <fullName evidence="2">Endonuclease/Exonuclease/phosphatase family protein</fullName>
    </submittedName>
</protein>
<evidence type="ECO:0000259" key="1">
    <source>
        <dbReference type="Pfam" id="PF19580"/>
    </source>
</evidence>
<dbReference type="InterPro" id="IPR005135">
    <property type="entry name" value="Endo/exonuclease/phosphatase"/>
</dbReference>
<dbReference type="InterPro" id="IPR036691">
    <property type="entry name" value="Endo/exonu/phosph_ase_sf"/>
</dbReference>
<dbReference type="RefSeq" id="WP_109680647.1">
    <property type="nucleotide sequence ID" value="NZ_QGGP01000001.1"/>
</dbReference>
<dbReference type="GO" id="GO:0004519">
    <property type="term" value="F:endonuclease activity"/>
    <property type="evidence" value="ECO:0007669"/>
    <property type="project" value="UniProtKB-KW"/>
</dbReference>
<keyword evidence="3" id="KW-1185">Reference proteome</keyword>
<evidence type="ECO:0000313" key="2">
    <source>
        <dbReference type="EMBL" id="PWK20354.1"/>
    </source>
</evidence>
<dbReference type="Pfam" id="PF19580">
    <property type="entry name" value="Exo_endo_phos_3"/>
    <property type="match status" value="1"/>
</dbReference>
<dbReference type="EMBL" id="QGGP01000001">
    <property type="protein sequence ID" value="PWK20354.1"/>
    <property type="molecule type" value="Genomic_DNA"/>
</dbReference>
<dbReference type="OrthoDB" id="9802724at2"/>
<sequence>MNSSINNTSLLSHTIAFYNTENLFDIYDSKKTSDSDLTPTADKRWTAKRYSEKLNNIGFTISKIGKKETKKHPALIGLAEVENGSVINDLIATSHLKDFNYNYIHYNSKDERGIDVALIFDETLFKIESSKPYSIELFNNSGKVDYTRDILLVTGMLEGDKIHFILNHWSSRRAGTKETEHKRLAASNKVGEIISTIKSADTHSKIIIMGDFNDEPSSFNVKRLVDGFQLFNPMETLRTYSRGTTTHNKQWNVFDQIFFTDSLLAPKNKSFEFELADIFDAQFLKNSKGKFKGAPFRTYVGKKYHGGYSDHFPVYITLKK</sequence>
<dbReference type="SUPFAM" id="SSF56219">
    <property type="entry name" value="DNase I-like"/>
    <property type="match status" value="1"/>
</dbReference>
<keyword evidence="2" id="KW-0540">Nuclease</keyword>
<gene>
    <name evidence="2" type="ORF">LX78_00053</name>
</gene>
<feature type="domain" description="Endonuclease/exonuclease/phosphatase" evidence="1">
    <location>
        <begin position="14"/>
        <end position="320"/>
    </location>
</feature>
<keyword evidence="2" id="KW-0269">Exonuclease</keyword>
<comment type="caution">
    <text evidence="2">The sequence shown here is derived from an EMBL/GenBank/DDBJ whole genome shotgun (WGS) entry which is preliminary data.</text>
</comment>